<dbReference type="InterPro" id="IPR019734">
    <property type="entry name" value="TPR_rpt"/>
</dbReference>
<accession>A0ABQ4NZT3</accession>
<keyword evidence="2" id="KW-1185">Reference proteome</keyword>
<organism evidence="1 2">
    <name type="scientific">Shewanella sairae</name>
    <dbReference type="NCBI Taxonomy" id="190310"/>
    <lineage>
        <taxon>Bacteria</taxon>
        <taxon>Pseudomonadati</taxon>
        <taxon>Pseudomonadota</taxon>
        <taxon>Gammaproteobacteria</taxon>
        <taxon>Alteromonadales</taxon>
        <taxon>Shewanellaceae</taxon>
        <taxon>Shewanella</taxon>
    </lineage>
</organism>
<dbReference type="InterPro" id="IPR011990">
    <property type="entry name" value="TPR-like_helical_dom_sf"/>
</dbReference>
<reference evidence="1" key="1">
    <citation type="submission" date="2021-05" db="EMBL/GenBank/DDBJ databases">
        <title>Molecular characterization for Shewanella algae harboring chromosomal blaOXA-55-like strains isolated from clinical and environment sample.</title>
        <authorList>
            <person name="Ohama Y."/>
            <person name="Aoki K."/>
            <person name="Harada S."/>
            <person name="Moriya K."/>
            <person name="Ishii Y."/>
            <person name="Tateda K."/>
        </authorList>
    </citation>
    <scope>NUCLEOTIDE SEQUENCE</scope>
    <source>
        <strain evidence="1">JCM 11563</strain>
    </source>
</reference>
<evidence type="ECO:0000313" key="2">
    <source>
        <dbReference type="Proteomes" id="UP000887104"/>
    </source>
</evidence>
<protein>
    <recommendedName>
        <fullName evidence="3">Tetratricopeptide repeat protein</fullName>
    </recommendedName>
</protein>
<dbReference type="Gene3D" id="1.25.40.10">
    <property type="entry name" value="Tetratricopeptide repeat domain"/>
    <property type="match status" value="2"/>
</dbReference>
<comment type="caution">
    <text evidence="1">The sequence shown here is derived from an EMBL/GenBank/DDBJ whole genome shotgun (WGS) entry which is preliminary data.</text>
</comment>
<gene>
    <name evidence="1" type="ORF">TUM4438_02420</name>
</gene>
<evidence type="ECO:0000313" key="1">
    <source>
        <dbReference type="EMBL" id="GIU40673.1"/>
    </source>
</evidence>
<dbReference type="Proteomes" id="UP000887104">
    <property type="component" value="Unassembled WGS sequence"/>
</dbReference>
<proteinExistence type="predicted"/>
<name>A0ABQ4NZT3_9GAMM</name>
<dbReference type="EMBL" id="BPEY01000003">
    <property type="protein sequence ID" value="GIU40673.1"/>
    <property type="molecule type" value="Genomic_DNA"/>
</dbReference>
<dbReference type="SMART" id="SM00028">
    <property type="entry name" value="TPR"/>
    <property type="match status" value="4"/>
</dbReference>
<sequence>MLIVSILCVEGVMIRPILMLTLLLSSFIGGCASKTSTQDVDLNTYFHDEHFTAVTTLPTPEDIFTLPEQALVDLKRELKRSQSPLHQPKKMMHEWLADYINATDGGFRYADNLTRTASETFNDRQGNCLSLVVLTAALAEAVDVKVEYQDIGIPPIWDRQGGFYLVNGHINLKLLPADKSNVFNISTRSIQIDFLPERAMQGYSTQRINKSTVTSMFYNNLAAEALIVGNYDRAYGLLKLALAEQNQFLPALNTLAVLYRYKGLDTQAEALYRYALMVSPEDMNALNNYAIMLSVQNRLDEWAEVHKVLELARIRNPYYYYGMAQQAYLEREYQDALSWYKRAIAKADYRHEFYFGLSRTYWVIGDERLAEKHLKKALSLTKDSKNKQRYQAKLHAMASH</sequence>
<dbReference type="SUPFAM" id="SSF81901">
    <property type="entry name" value="HCP-like"/>
    <property type="match status" value="1"/>
</dbReference>
<evidence type="ECO:0008006" key="3">
    <source>
        <dbReference type="Google" id="ProtNLM"/>
    </source>
</evidence>